<organism evidence="1 2">
    <name type="scientific">Neoasaia chiangmaiensis</name>
    <dbReference type="NCBI Taxonomy" id="320497"/>
    <lineage>
        <taxon>Bacteria</taxon>
        <taxon>Pseudomonadati</taxon>
        <taxon>Pseudomonadota</taxon>
        <taxon>Alphaproteobacteria</taxon>
        <taxon>Acetobacterales</taxon>
        <taxon>Acetobacteraceae</taxon>
        <taxon>Neoasaia</taxon>
    </lineage>
</organism>
<reference evidence="1 2" key="1">
    <citation type="submission" date="2016-03" db="EMBL/GenBank/DDBJ databases">
        <title>Acetic acid bacteria sequencing.</title>
        <authorList>
            <person name="Brandt J."/>
            <person name="Jakob F."/>
            <person name="Vogel R.F."/>
        </authorList>
    </citation>
    <scope>NUCLEOTIDE SEQUENCE [LARGE SCALE GENOMIC DNA]</scope>
    <source>
        <strain evidence="1 2">NBRC 101099</strain>
    </source>
</reference>
<gene>
    <name evidence="1" type="ORF">A0U93_08735</name>
</gene>
<evidence type="ECO:0000313" key="2">
    <source>
        <dbReference type="Proteomes" id="UP000188604"/>
    </source>
</evidence>
<dbReference type="Proteomes" id="UP000188604">
    <property type="component" value="Chromosome"/>
</dbReference>
<protein>
    <submittedName>
        <fullName evidence="1">Uncharacterized protein</fullName>
    </submittedName>
</protein>
<dbReference type="STRING" id="320497.A0U93_08735"/>
<dbReference type="EMBL" id="CP014691">
    <property type="protein sequence ID" value="AQS88014.1"/>
    <property type="molecule type" value="Genomic_DNA"/>
</dbReference>
<accession>A0A1U9KQ98</accession>
<sequence>MSGTWSLADSPHAPLRWAAEIAAGVAVKYRNDPALPITQVLLTVAPPSQENDWSFTEQDSLLYEGLSVFAVADDGTVSVLRLTTTYQTNPAGMADDSYLDVETLNTLAYVIRVTLTTSAGRTKVVQVRLQIAQGVASMAPVVPLLPGGNFIPPNAIVLPNGSVLVTGSGQALTI</sequence>
<proteinExistence type="predicted"/>
<keyword evidence="2" id="KW-1185">Reference proteome</keyword>
<name>A0A1U9KQ98_9PROT</name>
<dbReference type="AlphaFoldDB" id="A0A1U9KQ98"/>
<dbReference type="KEGG" id="nch:A0U93_08735"/>
<dbReference type="RefSeq" id="WP_169852648.1">
    <property type="nucleotide sequence ID" value="NZ_BJXS01000007.1"/>
</dbReference>
<evidence type="ECO:0000313" key="1">
    <source>
        <dbReference type="EMBL" id="AQS88014.1"/>
    </source>
</evidence>